<feature type="compositionally biased region" description="Polar residues" evidence="5">
    <location>
        <begin position="425"/>
        <end position="440"/>
    </location>
</feature>
<organism evidence="7 8">
    <name type="scientific">Arabidopsis arenosa</name>
    <name type="common">Sand rock-cress</name>
    <name type="synonym">Cardaminopsis arenosa</name>
    <dbReference type="NCBI Taxonomy" id="38785"/>
    <lineage>
        <taxon>Eukaryota</taxon>
        <taxon>Viridiplantae</taxon>
        <taxon>Streptophyta</taxon>
        <taxon>Embryophyta</taxon>
        <taxon>Tracheophyta</taxon>
        <taxon>Spermatophyta</taxon>
        <taxon>Magnoliopsida</taxon>
        <taxon>eudicotyledons</taxon>
        <taxon>Gunneridae</taxon>
        <taxon>Pentapetalae</taxon>
        <taxon>rosids</taxon>
        <taxon>malvids</taxon>
        <taxon>Brassicales</taxon>
        <taxon>Brassicaceae</taxon>
        <taxon>Camelineae</taxon>
        <taxon>Arabidopsis</taxon>
    </lineage>
</organism>
<feature type="region of interest" description="Disordered" evidence="5">
    <location>
        <begin position="84"/>
        <end position="125"/>
    </location>
</feature>
<evidence type="ECO:0000256" key="3">
    <source>
        <dbReference type="ARBA" id="ARBA00022473"/>
    </source>
</evidence>
<dbReference type="PROSITE" id="PS51634">
    <property type="entry name" value="CRC"/>
    <property type="match status" value="1"/>
</dbReference>
<feature type="region of interest" description="Disordered" evidence="5">
    <location>
        <begin position="312"/>
        <end position="345"/>
    </location>
</feature>
<proteinExistence type="inferred from homology"/>
<dbReference type="InterPro" id="IPR033467">
    <property type="entry name" value="Tesmin/TSO1-like_CXC"/>
</dbReference>
<gene>
    <name evidence="7" type="ORF">AARE701A_LOCUS18173</name>
</gene>
<sequence>MGEDGGGGEFPPKKDGVEEGFPTKKPARQLDFTGGSDEQSLSKAAASTVVATAVKPVVVTSSIPSTIRPGVTIAIGQVRPTLPMATTSNPPSQSQILNAPIRHPKPESPKARGPRPIVEGRDGTPQKKKQCNCKHSRCLKLYCECFASGTYCDGCNCVNCFNNVDNEPARREAVEATLERNPFAFRPKIASSPHGVRDKREDIGEVVLLGKHNKGCHCKKSGCLKKYCECFQANILCSENCKCLDCKNFEGSEERQALFHGEHANHMAYLQQAANAAITGAVGSSGFAPSPAPKRRKGQEILFNQATKDSSRLGQFPQVNNGRTSGPTSGTSPSPVSRAGGNASSAPSKFVYRSLLADIIQPHDVKALCSVLVAVAGEAAKTSTDKRNEIENRVEDQTETSLASSAQDQPQGNNDAADVEMVATDGNQADKSGPEESNSDGADASKGNPLSPATLALMCDEQDTIFMVAAPSPNGSVDPGGCRTNSQGQSEIYAEQERVVLTKFRDCLSRLISYAEIKETKCLSLARMHIQPPATVTVKTENGVQQQVPIVNGASRTNSQPTLNKPQPMQLINTTSAAAAAAAAATNTHLHKPPALSEKKDP</sequence>
<dbReference type="GO" id="GO:0005634">
    <property type="term" value="C:nucleus"/>
    <property type="evidence" value="ECO:0007669"/>
    <property type="project" value="UniProtKB-SubCell"/>
</dbReference>
<evidence type="ECO:0000259" key="6">
    <source>
        <dbReference type="PROSITE" id="PS51634"/>
    </source>
</evidence>
<dbReference type="AlphaFoldDB" id="A0A8S2AT62"/>
<keyword evidence="8" id="KW-1185">Reference proteome</keyword>
<evidence type="ECO:0000313" key="8">
    <source>
        <dbReference type="Proteomes" id="UP000682877"/>
    </source>
</evidence>
<dbReference type="PANTHER" id="PTHR12446">
    <property type="entry name" value="TESMIN/TSO1-RELATED"/>
    <property type="match status" value="1"/>
</dbReference>
<feature type="domain" description="CRC" evidence="6">
    <location>
        <begin position="127"/>
        <end position="251"/>
    </location>
</feature>
<dbReference type="PANTHER" id="PTHR12446:SF34">
    <property type="entry name" value="PROTEIN LIN-54 HOMOLOG"/>
    <property type="match status" value="1"/>
</dbReference>
<feature type="region of interest" description="Disordered" evidence="5">
    <location>
        <begin position="573"/>
        <end position="602"/>
    </location>
</feature>
<feature type="compositionally biased region" description="Low complexity" evidence="5">
    <location>
        <begin position="322"/>
        <end position="338"/>
    </location>
</feature>
<dbReference type="SMART" id="SM01114">
    <property type="entry name" value="CXC"/>
    <property type="match status" value="2"/>
</dbReference>
<dbReference type="InterPro" id="IPR005172">
    <property type="entry name" value="CRC"/>
</dbReference>
<protein>
    <recommendedName>
        <fullName evidence="6">CRC domain-containing protein</fullName>
    </recommendedName>
</protein>
<evidence type="ECO:0000256" key="2">
    <source>
        <dbReference type="ARBA" id="ARBA00007267"/>
    </source>
</evidence>
<feature type="region of interest" description="Disordered" evidence="5">
    <location>
        <begin position="383"/>
        <end position="449"/>
    </location>
</feature>
<feature type="compositionally biased region" description="Basic and acidic residues" evidence="5">
    <location>
        <begin position="383"/>
        <end position="396"/>
    </location>
</feature>
<accession>A0A8S2AT62</accession>
<evidence type="ECO:0000313" key="7">
    <source>
        <dbReference type="EMBL" id="CAE6170484.1"/>
    </source>
</evidence>
<feature type="region of interest" description="Disordered" evidence="5">
    <location>
        <begin position="1"/>
        <end position="41"/>
    </location>
</feature>
<comment type="subcellular location">
    <subcellularLocation>
        <location evidence="1">Nucleus</location>
    </subcellularLocation>
</comment>
<dbReference type="InterPro" id="IPR028307">
    <property type="entry name" value="Lin-54_fam"/>
</dbReference>
<evidence type="ECO:0000256" key="1">
    <source>
        <dbReference type="ARBA" id="ARBA00004123"/>
    </source>
</evidence>
<evidence type="ECO:0000256" key="4">
    <source>
        <dbReference type="ARBA" id="ARBA00023242"/>
    </source>
</evidence>
<evidence type="ECO:0000256" key="5">
    <source>
        <dbReference type="SAM" id="MobiDB-lite"/>
    </source>
</evidence>
<keyword evidence="4" id="KW-0539">Nucleus</keyword>
<dbReference type="EMBL" id="LR999457">
    <property type="protein sequence ID" value="CAE6170484.1"/>
    <property type="molecule type" value="Genomic_DNA"/>
</dbReference>
<dbReference type="Proteomes" id="UP000682877">
    <property type="component" value="Chromosome 7"/>
</dbReference>
<reference evidence="7" key="1">
    <citation type="submission" date="2021-01" db="EMBL/GenBank/DDBJ databases">
        <authorList>
            <person name="Bezrukov I."/>
        </authorList>
    </citation>
    <scope>NUCLEOTIDE SEQUENCE</scope>
</reference>
<feature type="compositionally biased region" description="Polar residues" evidence="5">
    <location>
        <begin position="399"/>
        <end position="414"/>
    </location>
</feature>
<dbReference type="Pfam" id="PF03638">
    <property type="entry name" value="TCR"/>
    <property type="match status" value="2"/>
</dbReference>
<feature type="compositionally biased region" description="Polar residues" evidence="5">
    <location>
        <begin position="84"/>
        <end position="97"/>
    </location>
</feature>
<comment type="similarity">
    <text evidence="2">Belongs to the lin-54 family.</text>
</comment>
<keyword evidence="3" id="KW-0217">Developmental protein</keyword>
<name>A0A8S2AT62_ARAAE</name>
<dbReference type="GO" id="GO:0006355">
    <property type="term" value="P:regulation of DNA-templated transcription"/>
    <property type="evidence" value="ECO:0007669"/>
    <property type="project" value="TreeGrafter"/>
</dbReference>